<feature type="compositionally biased region" description="Polar residues" evidence="1">
    <location>
        <begin position="97"/>
        <end position="113"/>
    </location>
</feature>
<dbReference type="OrthoDB" id="238106at2"/>
<keyword evidence="2" id="KW-1133">Transmembrane helix</keyword>
<dbReference type="eggNOG" id="ENOG50327AV">
    <property type="taxonomic scope" value="Bacteria"/>
</dbReference>
<dbReference type="STRING" id="756272.Plabr_1100"/>
<feature type="region of interest" description="Disordered" evidence="1">
    <location>
        <begin position="97"/>
        <end position="196"/>
    </location>
</feature>
<keyword evidence="2" id="KW-0472">Membrane</keyword>
<accession>F0SKP8</accession>
<dbReference type="Pfam" id="PF06727">
    <property type="entry name" value="DUF1207"/>
    <property type="match status" value="1"/>
</dbReference>
<proteinExistence type="predicted"/>
<feature type="transmembrane region" description="Helical" evidence="2">
    <location>
        <begin position="45"/>
        <end position="67"/>
    </location>
</feature>
<feature type="compositionally biased region" description="Polar residues" evidence="1">
    <location>
        <begin position="168"/>
        <end position="181"/>
    </location>
</feature>
<feature type="compositionally biased region" description="Pro residues" evidence="1">
    <location>
        <begin position="131"/>
        <end position="149"/>
    </location>
</feature>
<protein>
    <recommendedName>
        <fullName evidence="5">DUF1207 domain-containing protein</fullName>
    </recommendedName>
</protein>
<keyword evidence="4" id="KW-1185">Reference proteome</keyword>
<dbReference type="InterPro" id="IPR009599">
    <property type="entry name" value="DUF1207"/>
</dbReference>
<reference evidence="4" key="1">
    <citation type="submission" date="2011-02" db="EMBL/GenBank/DDBJ databases">
        <title>The complete genome of Planctomyces brasiliensis DSM 5305.</title>
        <authorList>
            <person name="Lucas S."/>
            <person name="Copeland A."/>
            <person name="Lapidus A."/>
            <person name="Bruce D."/>
            <person name="Goodwin L."/>
            <person name="Pitluck S."/>
            <person name="Kyrpides N."/>
            <person name="Mavromatis K."/>
            <person name="Pagani I."/>
            <person name="Ivanova N."/>
            <person name="Ovchinnikova G."/>
            <person name="Lu M."/>
            <person name="Detter J.C."/>
            <person name="Han C."/>
            <person name="Land M."/>
            <person name="Hauser L."/>
            <person name="Markowitz V."/>
            <person name="Cheng J.-F."/>
            <person name="Hugenholtz P."/>
            <person name="Woyke T."/>
            <person name="Wu D."/>
            <person name="Tindall B."/>
            <person name="Pomrenke H.G."/>
            <person name="Brambilla E."/>
            <person name="Klenk H.-P."/>
            <person name="Eisen J.A."/>
        </authorList>
    </citation>
    <scope>NUCLEOTIDE SEQUENCE [LARGE SCALE GENOMIC DNA]</scope>
    <source>
        <strain evidence="4">ATCC 49424 / DSM 5305 / JCM 21570 / NBRC 103401 / IFAM 1448</strain>
    </source>
</reference>
<sequence length="482" mass="53658">MRTNLIRCSGRAKNGIRYRSHLSNNPALLSGVPSMTSGLRTERNWLCRLLAAFVLSMTSPYCAIAQLHQPMPYRTAKPAGTSPTQTTQAVLSTNTNTAQNTWSAQQQQPSSRYGQPASRYRQTAYNNQALPPAPPQAAPVPSQMPPAPPYRQEAKREPVYLPLPGGHSLNSQSGTPAQGSMSGEVFSDQWQSSPSEGVAYPNPIVPPDSYSQGCGPDCNHYHYTDAAYQWTLLPTDLLWQSYLGGPREPRLGQSIVFLDGTGWLWELEAGGRAGLLRYGSGPGEELEGFQLDIWGAATPRLNMHQNTELDAVDFFVGVPLTWRRGPFQAKLEWYHVSAHLGDEFLLRPENAGFNRLDYLRDAIVLGGGYFPTPDWRVYAEADYAYNTNGGAKPWHFNFGVDYSPCCPTPITRPQPFAAINGNLREEVNWSGGVNFVAGLQWRGQENDHLFRTGLHYYAGQSLQYSFLGDYEEFIGWGMWMDF</sequence>
<dbReference type="AlphaFoldDB" id="F0SKP8"/>
<dbReference type="KEGG" id="pbs:Plabr_1100"/>
<evidence type="ECO:0000256" key="1">
    <source>
        <dbReference type="SAM" id="MobiDB-lite"/>
    </source>
</evidence>
<evidence type="ECO:0000313" key="3">
    <source>
        <dbReference type="EMBL" id="ADY58718.1"/>
    </source>
</evidence>
<keyword evidence="2" id="KW-0812">Transmembrane</keyword>
<dbReference type="EMBL" id="CP002546">
    <property type="protein sequence ID" value="ADY58718.1"/>
    <property type="molecule type" value="Genomic_DNA"/>
</dbReference>
<dbReference type="Proteomes" id="UP000006860">
    <property type="component" value="Chromosome"/>
</dbReference>
<name>F0SKP8_RUBBR</name>
<dbReference type="HOGENOM" id="CLU_566053_0_0_0"/>
<evidence type="ECO:0000313" key="4">
    <source>
        <dbReference type="Proteomes" id="UP000006860"/>
    </source>
</evidence>
<organism evidence="3 4">
    <name type="scientific">Rubinisphaera brasiliensis (strain ATCC 49424 / DSM 5305 / JCM 21570 / IAM 15109 / NBRC 103401 / IFAM 1448)</name>
    <name type="common">Planctomyces brasiliensis</name>
    <dbReference type="NCBI Taxonomy" id="756272"/>
    <lineage>
        <taxon>Bacteria</taxon>
        <taxon>Pseudomonadati</taxon>
        <taxon>Planctomycetota</taxon>
        <taxon>Planctomycetia</taxon>
        <taxon>Planctomycetales</taxon>
        <taxon>Planctomycetaceae</taxon>
        <taxon>Rubinisphaera</taxon>
    </lineage>
</organism>
<evidence type="ECO:0000256" key="2">
    <source>
        <dbReference type="SAM" id="Phobius"/>
    </source>
</evidence>
<gene>
    <name evidence="3" type="ordered locus">Plabr_1100</name>
</gene>
<evidence type="ECO:0008006" key="5">
    <source>
        <dbReference type="Google" id="ProtNLM"/>
    </source>
</evidence>